<dbReference type="PANTHER" id="PTHR34663:SF21">
    <property type="entry name" value="PROTEIN, PUTATIVE-RELATED"/>
    <property type="match status" value="1"/>
</dbReference>
<dbReference type="OrthoDB" id="1936010at2759"/>
<name>A0A6J1B0Y0_9ROSI</name>
<feature type="chain" id="PRO_5026685887" evidence="1">
    <location>
        <begin position="27"/>
        <end position="89"/>
    </location>
</feature>
<dbReference type="RefSeq" id="XP_021292309.1">
    <property type="nucleotide sequence ID" value="XM_021436634.1"/>
</dbReference>
<proteinExistence type="predicted"/>
<evidence type="ECO:0000313" key="3">
    <source>
        <dbReference type="RefSeq" id="XP_021292309.1"/>
    </source>
</evidence>
<dbReference type="GO" id="GO:0050793">
    <property type="term" value="P:regulation of developmental process"/>
    <property type="evidence" value="ECO:0007669"/>
    <property type="project" value="InterPro"/>
</dbReference>
<dbReference type="Proteomes" id="UP000504621">
    <property type="component" value="Unplaced"/>
</dbReference>
<feature type="signal peptide" evidence="1">
    <location>
        <begin position="1"/>
        <end position="26"/>
    </location>
</feature>
<organism evidence="2 3">
    <name type="scientific">Herrania umbratica</name>
    <dbReference type="NCBI Taxonomy" id="108875"/>
    <lineage>
        <taxon>Eukaryota</taxon>
        <taxon>Viridiplantae</taxon>
        <taxon>Streptophyta</taxon>
        <taxon>Embryophyta</taxon>
        <taxon>Tracheophyta</taxon>
        <taxon>Spermatophyta</taxon>
        <taxon>Magnoliopsida</taxon>
        <taxon>eudicotyledons</taxon>
        <taxon>Gunneridae</taxon>
        <taxon>Pentapetalae</taxon>
        <taxon>rosids</taxon>
        <taxon>malvids</taxon>
        <taxon>Malvales</taxon>
        <taxon>Malvaceae</taxon>
        <taxon>Byttnerioideae</taxon>
        <taxon>Herrania</taxon>
    </lineage>
</organism>
<protein>
    <submittedName>
        <fullName evidence="3">Precursor of CEP16-like</fullName>
    </submittedName>
</protein>
<dbReference type="InterPro" id="IPR044700">
    <property type="entry name" value="PIP2/PIPL1"/>
</dbReference>
<evidence type="ECO:0000256" key="1">
    <source>
        <dbReference type="SAM" id="SignalP"/>
    </source>
</evidence>
<sequence length="89" mass="9585">MGKRFFILFFLLLSLLLSSMLSATEARALKDSKLQYSKAGKKINEATLRGLSLRAVKVSGPSPGVGHRYKNLQTIGLENSGPGPGEGHK</sequence>
<gene>
    <name evidence="3" type="primary">LOC110422633</name>
</gene>
<dbReference type="GO" id="GO:0045087">
    <property type="term" value="P:innate immune response"/>
    <property type="evidence" value="ECO:0007669"/>
    <property type="project" value="InterPro"/>
</dbReference>
<keyword evidence="1" id="KW-0732">Signal</keyword>
<dbReference type="AlphaFoldDB" id="A0A6J1B0Y0"/>
<accession>A0A6J1B0Y0</accession>
<dbReference type="GeneID" id="110422633"/>
<keyword evidence="2" id="KW-1185">Reference proteome</keyword>
<evidence type="ECO:0000313" key="2">
    <source>
        <dbReference type="Proteomes" id="UP000504621"/>
    </source>
</evidence>
<reference evidence="3" key="1">
    <citation type="submission" date="2025-08" db="UniProtKB">
        <authorList>
            <consortium name="RefSeq"/>
        </authorList>
    </citation>
    <scope>IDENTIFICATION</scope>
    <source>
        <tissue evidence="3">Leaf</tissue>
    </source>
</reference>
<dbReference type="PANTHER" id="PTHR34663">
    <property type="entry name" value="OS06G0637400 PROTEIN"/>
    <property type="match status" value="1"/>
</dbReference>